<dbReference type="Gene3D" id="1.20.120.920">
    <property type="entry name" value="CRISPR-associated endonuclease Cas1, C-terminal domain"/>
    <property type="match status" value="1"/>
</dbReference>
<dbReference type="Pfam" id="PF01867">
    <property type="entry name" value="Cas_Cas1"/>
    <property type="match status" value="1"/>
</dbReference>
<evidence type="ECO:0000313" key="11">
    <source>
        <dbReference type="EMBL" id="NIZ69137.1"/>
    </source>
</evidence>
<evidence type="ECO:0000256" key="9">
    <source>
        <dbReference type="ARBA" id="ARBA00038592"/>
    </source>
</evidence>
<keyword evidence="7 10" id="KW-0238">DNA-binding</keyword>
<dbReference type="InterPro" id="IPR050646">
    <property type="entry name" value="Cas1"/>
</dbReference>
<comment type="subunit">
    <text evidence="9 10">Homodimer, forms a heterotetramer with a Cas2 homodimer.</text>
</comment>
<keyword evidence="2 10" id="KW-0479">Metal-binding</keyword>
<evidence type="ECO:0000256" key="4">
    <source>
        <dbReference type="ARBA" id="ARBA00022801"/>
    </source>
</evidence>
<comment type="function">
    <text evidence="10">CRISPR (clustered regularly interspaced short palindromic repeat), is an adaptive immune system that provides protection against mobile genetic elements (viruses, transposable elements and conjugative plasmids). CRISPR clusters contain spacers, sequences complementary to antecedent mobile elements, and target invading nucleic acids. CRISPR clusters are transcribed and processed into CRISPR RNA (crRNA). Acts as a dsDNA endonuclease. Involved in the integration of spacer DNA into the CRISPR cassette.</text>
</comment>
<dbReference type="InterPro" id="IPR042206">
    <property type="entry name" value="CRISPR-assoc_Cas1_C"/>
</dbReference>
<evidence type="ECO:0000256" key="3">
    <source>
        <dbReference type="ARBA" id="ARBA00022759"/>
    </source>
</evidence>
<dbReference type="RefSeq" id="WP_167695238.1">
    <property type="nucleotide sequence ID" value="NZ_CP118181.1"/>
</dbReference>
<dbReference type="GO" id="GO:0043571">
    <property type="term" value="P:maintenance of CRISPR repeat elements"/>
    <property type="evidence" value="ECO:0007669"/>
    <property type="project" value="UniProtKB-UniRule"/>
</dbReference>
<dbReference type="PANTHER" id="PTHR34353:SF2">
    <property type="entry name" value="CRISPR-ASSOCIATED ENDONUCLEASE CAS1 1"/>
    <property type="match status" value="1"/>
</dbReference>
<evidence type="ECO:0000256" key="1">
    <source>
        <dbReference type="ARBA" id="ARBA00022722"/>
    </source>
</evidence>
<evidence type="ECO:0000256" key="5">
    <source>
        <dbReference type="ARBA" id="ARBA00022842"/>
    </source>
</evidence>
<dbReference type="Proteomes" id="UP000778951">
    <property type="component" value="Unassembled WGS sequence"/>
</dbReference>
<keyword evidence="4 10" id="KW-0378">Hydrolase</keyword>
<feature type="binding site" evidence="10">
    <location>
        <position position="164"/>
    </location>
    <ligand>
        <name>Mn(2+)</name>
        <dbReference type="ChEBI" id="CHEBI:29035"/>
    </ligand>
</feature>
<dbReference type="GO" id="GO:0016787">
    <property type="term" value="F:hydrolase activity"/>
    <property type="evidence" value="ECO:0007669"/>
    <property type="project" value="UniProtKB-KW"/>
</dbReference>
<evidence type="ECO:0000256" key="8">
    <source>
        <dbReference type="ARBA" id="ARBA00023211"/>
    </source>
</evidence>
<dbReference type="AlphaFoldDB" id="A0A968GHI8"/>
<dbReference type="GO" id="GO:0051607">
    <property type="term" value="P:defense response to virus"/>
    <property type="evidence" value="ECO:0007669"/>
    <property type="project" value="UniProtKB-UniRule"/>
</dbReference>
<dbReference type="NCBIfam" id="TIGR00287">
    <property type="entry name" value="cas1"/>
    <property type="match status" value="1"/>
</dbReference>
<evidence type="ECO:0000256" key="7">
    <source>
        <dbReference type="ARBA" id="ARBA00023125"/>
    </source>
</evidence>
<evidence type="ECO:0000313" key="12">
    <source>
        <dbReference type="Proteomes" id="UP000778951"/>
    </source>
</evidence>
<keyword evidence="12" id="KW-1185">Reference proteome</keyword>
<comment type="caution">
    <text evidence="11">The sequence shown here is derived from an EMBL/GenBank/DDBJ whole genome shotgun (WGS) entry which is preliminary data.</text>
</comment>
<comment type="similarity">
    <text evidence="10">Belongs to the CRISPR-associated endonuclease Cas1 family.</text>
</comment>
<keyword evidence="6 10" id="KW-0051">Antiviral defense</keyword>
<dbReference type="EMBL" id="JAATLM010000001">
    <property type="protein sequence ID" value="NIZ69137.1"/>
    <property type="molecule type" value="Genomic_DNA"/>
</dbReference>
<feature type="binding site" evidence="10">
    <location>
        <position position="232"/>
    </location>
    <ligand>
        <name>Mn(2+)</name>
        <dbReference type="ChEBI" id="CHEBI:29035"/>
    </ligand>
</feature>
<dbReference type="InterPro" id="IPR002729">
    <property type="entry name" value="CRISPR-assoc_Cas1"/>
</dbReference>
<protein>
    <recommendedName>
        <fullName evidence="10">CRISPR-associated endonuclease Cas1</fullName>
        <ecNumber evidence="10">3.1.-.-</ecNumber>
    </recommendedName>
</protein>
<dbReference type="HAMAP" id="MF_01470">
    <property type="entry name" value="Cas1"/>
    <property type="match status" value="1"/>
</dbReference>
<reference evidence="11" key="1">
    <citation type="submission" date="2020-03" db="EMBL/GenBank/DDBJ databases">
        <title>Spirochaetal bacteria isolated from arthropods constitute a novel genus Entomospira genus novum within the order Spirochaetales.</title>
        <authorList>
            <person name="Grana-Miraglia L."/>
            <person name="Sikutova S."/>
            <person name="Fingerle V."/>
            <person name="Sing A."/>
            <person name="Castillo-Ramirez S."/>
            <person name="Margos G."/>
            <person name="Rudolf I."/>
        </authorList>
    </citation>
    <scope>NUCLEOTIDE SEQUENCE</scope>
    <source>
        <strain evidence="11">BR149</strain>
    </source>
</reference>
<dbReference type="InterPro" id="IPR042211">
    <property type="entry name" value="CRISPR-assoc_Cas1_N"/>
</dbReference>
<dbReference type="PANTHER" id="PTHR34353">
    <property type="entry name" value="CRISPR-ASSOCIATED ENDONUCLEASE CAS1 1"/>
    <property type="match status" value="1"/>
</dbReference>
<keyword evidence="1 10" id="KW-0540">Nuclease</keyword>
<accession>A0A968GHI8</accession>
<dbReference type="GO" id="GO:0046872">
    <property type="term" value="F:metal ion binding"/>
    <property type="evidence" value="ECO:0007669"/>
    <property type="project" value="UniProtKB-UniRule"/>
</dbReference>
<gene>
    <name evidence="10 11" type="primary">cas1</name>
    <name evidence="11" type="ORF">HCT48_02775</name>
</gene>
<name>A0A968GHI8_9SPIO</name>
<dbReference type="GO" id="GO:0003677">
    <property type="term" value="F:DNA binding"/>
    <property type="evidence" value="ECO:0007669"/>
    <property type="project" value="UniProtKB-KW"/>
</dbReference>
<sequence length="341" mass="39728">MKKMLNTLFIESPKSSLRMEGESIVLRLANGEKKKLPTLNIDSLVIRGSVYVSSRVLAYCAKHGILVSYFSVNDRMLFKIDRSLAGSNVLLRRAQHEATKAENALPVAKSIVMGKILNQHHELQRYKREYAKEDRRLIEDISKLKHQLRYVELAKDLDELRGYEGVTSSLYFKYFNDRIRKHKREFFMKGRNRRPPMDRVNALLSYGYQVLYHDMIGLVESVGLDPAMGFLHRDRPGRMSLALDMMEEFRSLVIDRLVIRLINLGQITPEDFDISASGSVRIKDKARRIFLEGYVDQKRESYFHFYTGEKLKLPHLWHVQGQLLARYLRGNIEGYPAFVVR</sequence>
<keyword evidence="8 10" id="KW-0464">Manganese</keyword>
<dbReference type="EC" id="3.1.-.-" evidence="10"/>
<evidence type="ECO:0000256" key="2">
    <source>
        <dbReference type="ARBA" id="ARBA00022723"/>
    </source>
</evidence>
<evidence type="ECO:0000256" key="10">
    <source>
        <dbReference type="HAMAP-Rule" id="MF_01470"/>
    </source>
</evidence>
<dbReference type="GO" id="GO:0004519">
    <property type="term" value="F:endonuclease activity"/>
    <property type="evidence" value="ECO:0007669"/>
    <property type="project" value="UniProtKB-UniRule"/>
</dbReference>
<keyword evidence="5 10" id="KW-0460">Magnesium</keyword>
<proteinExistence type="inferred from homology"/>
<feature type="binding site" evidence="10">
    <location>
        <position position="247"/>
    </location>
    <ligand>
        <name>Mn(2+)</name>
        <dbReference type="ChEBI" id="CHEBI:29035"/>
    </ligand>
</feature>
<evidence type="ECO:0000256" key="6">
    <source>
        <dbReference type="ARBA" id="ARBA00023118"/>
    </source>
</evidence>
<organism evidence="11 12">
    <name type="scientific">Entomospira culicis</name>
    <dbReference type="NCBI Taxonomy" id="2719989"/>
    <lineage>
        <taxon>Bacteria</taxon>
        <taxon>Pseudomonadati</taxon>
        <taxon>Spirochaetota</taxon>
        <taxon>Spirochaetia</taxon>
        <taxon>Spirochaetales</taxon>
        <taxon>Spirochaetaceae</taxon>
        <taxon>Entomospira</taxon>
    </lineage>
</organism>
<comment type="cofactor">
    <cofactor evidence="10">
        <name>Mg(2+)</name>
        <dbReference type="ChEBI" id="CHEBI:18420"/>
    </cofactor>
    <cofactor evidence="10">
        <name>Mn(2+)</name>
        <dbReference type="ChEBI" id="CHEBI:29035"/>
    </cofactor>
</comment>
<dbReference type="Gene3D" id="3.100.10.20">
    <property type="entry name" value="CRISPR-associated endonuclease Cas1, N-terminal domain"/>
    <property type="match status" value="1"/>
</dbReference>
<keyword evidence="3 10" id="KW-0255">Endonuclease</keyword>